<keyword evidence="3 6" id="KW-0812">Transmembrane</keyword>
<evidence type="ECO:0000256" key="2">
    <source>
        <dbReference type="ARBA" id="ARBA00009399"/>
    </source>
</evidence>
<feature type="transmembrane region" description="Helical" evidence="6">
    <location>
        <begin position="36"/>
        <end position="59"/>
    </location>
</feature>
<evidence type="ECO:0000313" key="9">
    <source>
        <dbReference type="Proteomes" id="UP001280629"/>
    </source>
</evidence>
<feature type="transmembrane region" description="Helical" evidence="6">
    <location>
        <begin position="71"/>
        <end position="93"/>
    </location>
</feature>
<dbReference type="PANTHER" id="PTHR38459">
    <property type="entry name" value="PROPHAGE BACTOPRENOL-LINKED GLUCOSE TRANSLOCASE HOMOLOG"/>
    <property type="match status" value="1"/>
</dbReference>
<evidence type="ECO:0000259" key="7">
    <source>
        <dbReference type="Pfam" id="PF04138"/>
    </source>
</evidence>
<evidence type="ECO:0000256" key="4">
    <source>
        <dbReference type="ARBA" id="ARBA00022989"/>
    </source>
</evidence>
<evidence type="ECO:0000256" key="1">
    <source>
        <dbReference type="ARBA" id="ARBA00004141"/>
    </source>
</evidence>
<dbReference type="Proteomes" id="UP001280629">
    <property type="component" value="Unassembled WGS sequence"/>
</dbReference>
<evidence type="ECO:0000313" key="8">
    <source>
        <dbReference type="EMBL" id="MDW0110573.1"/>
    </source>
</evidence>
<protein>
    <submittedName>
        <fullName evidence="8">GtrA family protein</fullName>
    </submittedName>
</protein>
<evidence type="ECO:0000256" key="5">
    <source>
        <dbReference type="ARBA" id="ARBA00023136"/>
    </source>
</evidence>
<comment type="similarity">
    <text evidence="2">Belongs to the GtrA family.</text>
</comment>
<dbReference type="InterPro" id="IPR051401">
    <property type="entry name" value="GtrA_CellWall_Glycosyl"/>
</dbReference>
<comment type="caution">
    <text evidence="8">The sequence shown here is derived from an EMBL/GenBank/DDBJ whole genome shotgun (WGS) entry which is preliminary data.</text>
</comment>
<dbReference type="RefSeq" id="WP_317936132.1">
    <property type="nucleotide sequence ID" value="NZ_JAUBDH010000006.1"/>
</dbReference>
<evidence type="ECO:0000256" key="3">
    <source>
        <dbReference type="ARBA" id="ARBA00022692"/>
    </source>
</evidence>
<feature type="transmembrane region" description="Helical" evidence="6">
    <location>
        <begin position="105"/>
        <end position="123"/>
    </location>
</feature>
<feature type="domain" description="GtrA/DPMS transmembrane" evidence="7">
    <location>
        <begin position="11"/>
        <end position="119"/>
    </location>
</feature>
<comment type="subcellular location">
    <subcellularLocation>
        <location evidence="1">Membrane</location>
        <topology evidence="1">Multi-pass membrane protein</topology>
    </subcellularLocation>
</comment>
<feature type="transmembrane region" description="Helical" evidence="6">
    <location>
        <begin position="9"/>
        <end position="30"/>
    </location>
</feature>
<accession>A0ABU4G2P7</accession>
<dbReference type="Pfam" id="PF04138">
    <property type="entry name" value="GtrA_DPMS_TM"/>
    <property type="match status" value="1"/>
</dbReference>
<keyword evidence="9" id="KW-1185">Reference proteome</keyword>
<dbReference type="PANTHER" id="PTHR38459:SF1">
    <property type="entry name" value="PROPHAGE BACTOPRENOL-LINKED GLUCOSE TRANSLOCASE HOMOLOG"/>
    <property type="match status" value="1"/>
</dbReference>
<keyword evidence="5 6" id="KW-0472">Membrane</keyword>
<proteinExistence type="inferred from homology"/>
<keyword evidence="4 6" id="KW-1133">Transmembrane helix</keyword>
<sequence>MPKFEVREFITFAIVGVINTATYYSFYLLGLKTLGLAYMIAHFSAVVLSMIISFFLNSYITYKVKPTWKKFLMYPITQLVNIVVTAILLYILVDGLHVNSTIAPIGALIITVPVTFVVTGKVLKAA</sequence>
<name>A0ABU4G2P7_9BACL</name>
<reference evidence="8 9" key="1">
    <citation type="submission" date="2023-06" db="EMBL/GenBank/DDBJ databases">
        <title>Sporosarcina sp. nov., isolated from Korean traditional fermented seafood 'Jeotgal'.</title>
        <authorList>
            <person name="Yang A.-I."/>
            <person name="Shin N.-R."/>
        </authorList>
    </citation>
    <scope>NUCLEOTIDE SEQUENCE [LARGE SCALE GENOMIC DNA]</scope>
    <source>
        <strain evidence="8 9">KCTC3840</strain>
    </source>
</reference>
<gene>
    <name evidence="8" type="ORF">QT716_11055</name>
</gene>
<dbReference type="EMBL" id="JAUBDH010000006">
    <property type="protein sequence ID" value="MDW0110573.1"/>
    <property type="molecule type" value="Genomic_DNA"/>
</dbReference>
<dbReference type="InterPro" id="IPR007267">
    <property type="entry name" value="GtrA_DPMS_TM"/>
</dbReference>
<evidence type="ECO:0000256" key="6">
    <source>
        <dbReference type="SAM" id="Phobius"/>
    </source>
</evidence>
<organism evidence="8 9">
    <name type="scientific">Sporosarcina aquimarina</name>
    <dbReference type="NCBI Taxonomy" id="114975"/>
    <lineage>
        <taxon>Bacteria</taxon>
        <taxon>Bacillati</taxon>
        <taxon>Bacillota</taxon>
        <taxon>Bacilli</taxon>
        <taxon>Bacillales</taxon>
        <taxon>Caryophanaceae</taxon>
        <taxon>Sporosarcina</taxon>
    </lineage>
</organism>